<dbReference type="HOGENOM" id="CLU_032521_1_2_1"/>
<proteinExistence type="predicted"/>
<dbReference type="SMART" id="SM00612">
    <property type="entry name" value="Kelch"/>
    <property type="match status" value="1"/>
</dbReference>
<accession>D7MG67</accession>
<dbReference type="InterPro" id="IPR057499">
    <property type="entry name" value="Kelch_FKB95"/>
</dbReference>
<organism evidence="3">
    <name type="scientific">Arabidopsis lyrata subsp. lyrata</name>
    <name type="common">Lyre-leaved rock-cress</name>
    <dbReference type="NCBI Taxonomy" id="81972"/>
    <lineage>
        <taxon>Eukaryota</taxon>
        <taxon>Viridiplantae</taxon>
        <taxon>Streptophyta</taxon>
        <taxon>Embryophyta</taxon>
        <taxon>Tracheophyta</taxon>
        <taxon>Spermatophyta</taxon>
        <taxon>Magnoliopsida</taxon>
        <taxon>eudicotyledons</taxon>
        <taxon>Gunneridae</taxon>
        <taxon>Pentapetalae</taxon>
        <taxon>rosids</taxon>
        <taxon>malvids</taxon>
        <taxon>Brassicales</taxon>
        <taxon>Brassicaceae</taxon>
        <taxon>Camelineae</taxon>
        <taxon>Arabidopsis</taxon>
    </lineage>
</organism>
<dbReference type="EMBL" id="GL348719">
    <property type="protein sequence ID" value="EFH46218.1"/>
    <property type="molecule type" value="Genomic_DNA"/>
</dbReference>
<dbReference type="PANTHER" id="PTHR24414:SF82">
    <property type="entry name" value="GALACTOSE OXIDASE_KELCH REPEAT SUPERFAMILY PROTEIN"/>
    <property type="match status" value="1"/>
</dbReference>
<protein>
    <recommendedName>
        <fullName evidence="1">F-box domain-containing protein</fullName>
    </recommendedName>
</protein>
<name>D7MG67_ARALL</name>
<evidence type="ECO:0000313" key="2">
    <source>
        <dbReference type="EMBL" id="EFH46218.1"/>
    </source>
</evidence>
<dbReference type="InterPro" id="IPR001810">
    <property type="entry name" value="F-box_dom"/>
</dbReference>
<dbReference type="InterPro" id="IPR015915">
    <property type="entry name" value="Kelch-typ_b-propeller"/>
</dbReference>
<evidence type="ECO:0000259" key="1">
    <source>
        <dbReference type="PROSITE" id="PS50181"/>
    </source>
</evidence>
<dbReference type="CDD" id="cd22152">
    <property type="entry name" value="F-box_AtAFR-like"/>
    <property type="match status" value="1"/>
</dbReference>
<evidence type="ECO:0000313" key="3">
    <source>
        <dbReference type="Proteomes" id="UP000008694"/>
    </source>
</evidence>
<dbReference type="InterPro" id="IPR006652">
    <property type="entry name" value="Kelch_1"/>
</dbReference>
<keyword evidence="3" id="KW-1185">Reference proteome</keyword>
<reference evidence="3" key="1">
    <citation type="journal article" date="2011" name="Nat. Genet.">
        <title>The Arabidopsis lyrata genome sequence and the basis of rapid genome size change.</title>
        <authorList>
            <person name="Hu T.T."/>
            <person name="Pattyn P."/>
            <person name="Bakker E.G."/>
            <person name="Cao J."/>
            <person name="Cheng J.-F."/>
            <person name="Clark R.M."/>
            <person name="Fahlgren N."/>
            <person name="Fawcett J.A."/>
            <person name="Grimwood J."/>
            <person name="Gundlach H."/>
            <person name="Haberer G."/>
            <person name="Hollister J.D."/>
            <person name="Ossowski S."/>
            <person name="Ottilar R.P."/>
            <person name="Salamov A.A."/>
            <person name="Schneeberger K."/>
            <person name="Spannagl M."/>
            <person name="Wang X."/>
            <person name="Yang L."/>
            <person name="Nasrallah M.E."/>
            <person name="Bergelson J."/>
            <person name="Carrington J.C."/>
            <person name="Gaut B.S."/>
            <person name="Schmutz J."/>
            <person name="Mayer K.F.X."/>
            <person name="Van de Peer Y."/>
            <person name="Grigoriev I.V."/>
            <person name="Nordborg M."/>
            <person name="Weigel D."/>
            <person name="Guo Y.-L."/>
        </authorList>
    </citation>
    <scope>NUCLEOTIDE SEQUENCE [LARGE SCALE GENOMIC DNA]</scope>
    <source>
        <strain evidence="3">cv. MN47</strain>
    </source>
</reference>
<dbReference type="Pfam" id="PF25210">
    <property type="entry name" value="Kelch_FKB95"/>
    <property type="match status" value="1"/>
</dbReference>
<feature type="domain" description="F-box" evidence="1">
    <location>
        <begin position="23"/>
        <end position="69"/>
    </location>
</feature>
<dbReference type="PANTHER" id="PTHR24414">
    <property type="entry name" value="F-BOX/KELCH-REPEAT PROTEIN SKIP4"/>
    <property type="match status" value="1"/>
</dbReference>
<dbReference type="KEGG" id="aly:9303982"/>
<dbReference type="SUPFAM" id="SSF117281">
    <property type="entry name" value="Kelch motif"/>
    <property type="match status" value="1"/>
</dbReference>
<gene>
    <name evidence="2" type="ORF">ARALYDRAFT_914671</name>
</gene>
<dbReference type="PROSITE" id="PS50181">
    <property type="entry name" value="FBOX"/>
    <property type="match status" value="1"/>
</dbReference>
<dbReference type="OrthoDB" id="1073865at2759"/>
<dbReference type="InterPro" id="IPR050354">
    <property type="entry name" value="F-box/kelch-repeat_ARATH"/>
</dbReference>
<dbReference type="Gene3D" id="2.120.10.80">
    <property type="entry name" value="Kelch-type beta propeller"/>
    <property type="match status" value="1"/>
</dbReference>
<dbReference type="Proteomes" id="UP000008694">
    <property type="component" value="Unassembled WGS sequence"/>
</dbReference>
<dbReference type="SMART" id="SM00256">
    <property type="entry name" value="FBOX"/>
    <property type="match status" value="1"/>
</dbReference>
<sequence>MDFRFQQTIAIRQATSGKESSSAVSMPYLPDDILLNCLARVSRLYYPTLSLVSKRFCSILASTELYEIRRLLGSTESCPYLCLTSPGSSKPRWFTLSRGPAPIPNAYSRWFTSCFSPCSKSRTTRNIMVSVPGHSFPPQSRWLPTVVGFSIYMIGGRIKGEPSSRVFVMDCRSHTWHEAPSMRLARKRPLVSAAGGKIYVVEGCYCDSAEFMEFFDPKTQMWEHVPSPGAEIRGSYMLESLAKEGNLYLGGDKSVVYKPKEDEWDLLGPGMHFGGISDSSCMIDNVRYCYTVGSGSASSRRLKWYSKERSSWIALKDLEKLPKLPKGNDRVRLENCGGNILVFWEENVPSIGSTKKKKIWCAEIAIERRNKEEVYGKVEWCDVVLTVPKSCSFEQFVVATV</sequence>
<dbReference type="Gramene" id="scaffold_702413.1">
    <property type="protein sequence ID" value="scaffold_702413.1"/>
    <property type="gene ID" value="scaffold_702413.1"/>
</dbReference>
<dbReference type="AlphaFoldDB" id="D7MG67"/>
<dbReference type="eggNOG" id="KOG1072">
    <property type="taxonomic scope" value="Eukaryota"/>
</dbReference>
<dbReference type="Pfam" id="PF00646">
    <property type="entry name" value="F-box"/>
    <property type="match status" value="1"/>
</dbReference>